<dbReference type="SUPFAM" id="SSF81321">
    <property type="entry name" value="Family A G protein-coupled receptor-like"/>
    <property type="match status" value="1"/>
</dbReference>
<keyword evidence="3 5" id="KW-1133">Transmembrane helix</keyword>
<evidence type="ECO:0000256" key="4">
    <source>
        <dbReference type="ARBA" id="ARBA00023136"/>
    </source>
</evidence>
<feature type="transmembrane region" description="Helical" evidence="5">
    <location>
        <begin position="78"/>
        <end position="100"/>
    </location>
</feature>
<gene>
    <name evidence="7" type="ORF">SPARVUS_LOCUS6465224</name>
</gene>
<evidence type="ECO:0000256" key="2">
    <source>
        <dbReference type="ARBA" id="ARBA00022692"/>
    </source>
</evidence>
<proteinExistence type="predicted"/>
<comment type="subcellular location">
    <subcellularLocation>
        <location evidence="1">Membrane</location>
    </subcellularLocation>
</comment>
<dbReference type="Gene3D" id="1.20.1070.10">
    <property type="entry name" value="Rhodopsin 7-helix transmembrane proteins"/>
    <property type="match status" value="1"/>
</dbReference>
<name>A0ABN9D5I3_9NEOB</name>
<reference evidence="7" key="1">
    <citation type="submission" date="2023-05" db="EMBL/GenBank/DDBJ databases">
        <authorList>
            <person name="Stuckert A."/>
        </authorList>
    </citation>
    <scope>NUCLEOTIDE SEQUENCE</scope>
</reference>
<sequence>MVFLIIISHHLHVPMFFFLCNLAFIDFFYSTNSMPSILVDLLSSRRVLFTWLLSSSSCWPVSGKFRECLLMYMAYDRYNAICNPFVWIYSFVISLVLGLLQPMRVCYPNIINHVSCEVLAVIKLSCDNTEKN</sequence>
<dbReference type="InterPro" id="IPR017452">
    <property type="entry name" value="GPCR_Rhodpsn_7TM"/>
</dbReference>
<organism evidence="7 8">
    <name type="scientific">Staurois parvus</name>
    <dbReference type="NCBI Taxonomy" id="386267"/>
    <lineage>
        <taxon>Eukaryota</taxon>
        <taxon>Metazoa</taxon>
        <taxon>Chordata</taxon>
        <taxon>Craniata</taxon>
        <taxon>Vertebrata</taxon>
        <taxon>Euteleostomi</taxon>
        <taxon>Amphibia</taxon>
        <taxon>Batrachia</taxon>
        <taxon>Anura</taxon>
        <taxon>Neobatrachia</taxon>
        <taxon>Ranoidea</taxon>
        <taxon>Ranidae</taxon>
        <taxon>Staurois</taxon>
    </lineage>
</organism>
<dbReference type="InterPro" id="IPR000276">
    <property type="entry name" value="GPCR_Rhodpsn"/>
</dbReference>
<keyword evidence="2 5" id="KW-0812">Transmembrane</keyword>
<evidence type="ECO:0000259" key="6">
    <source>
        <dbReference type="PROSITE" id="PS50262"/>
    </source>
</evidence>
<dbReference type="Proteomes" id="UP001162483">
    <property type="component" value="Unassembled WGS sequence"/>
</dbReference>
<evidence type="ECO:0000313" key="7">
    <source>
        <dbReference type="EMBL" id="CAI9566901.1"/>
    </source>
</evidence>
<evidence type="ECO:0000256" key="5">
    <source>
        <dbReference type="SAM" id="Phobius"/>
    </source>
</evidence>
<protein>
    <recommendedName>
        <fullName evidence="6">G-protein coupled receptors family 1 profile domain-containing protein</fullName>
    </recommendedName>
</protein>
<comment type="caution">
    <text evidence="7">The sequence shown here is derived from an EMBL/GenBank/DDBJ whole genome shotgun (WGS) entry which is preliminary data.</text>
</comment>
<feature type="domain" description="G-protein coupled receptors family 1 profile" evidence="6">
    <location>
        <begin position="1"/>
        <end position="85"/>
    </location>
</feature>
<evidence type="ECO:0000313" key="8">
    <source>
        <dbReference type="Proteomes" id="UP001162483"/>
    </source>
</evidence>
<accession>A0ABN9D5I3</accession>
<evidence type="ECO:0000256" key="3">
    <source>
        <dbReference type="ARBA" id="ARBA00022989"/>
    </source>
</evidence>
<dbReference type="Pfam" id="PF00001">
    <property type="entry name" value="7tm_1"/>
    <property type="match status" value="1"/>
</dbReference>
<keyword evidence="4 5" id="KW-0472">Membrane</keyword>
<dbReference type="PANTHER" id="PTHR26453">
    <property type="entry name" value="OLFACTORY RECEPTOR"/>
    <property type="match status" value="1"/>
</dbReference>
<dbReference type="PROSITE" id="PS50262">
    <property type="entry name" value="G_PROTEIN_RECEP_F1_2"/>
    <property type="match status" value="1"/>
</dbReference>
<keyword evidence="8" id="KW-1185">Reference proteome</keyword>
<evidence type="ECO:0000256" key="1">
    <source>
        <dbReference type="ARBA" id="ARBA00004370"/>
    </source>
</evidence>
<feature type="transmembrane region" description="Helical" evidence="5">
    <location>
        <begin position="12"/>
        <end position="29"/>
    </location>
</feature>
<dbReference type="EMBL" id="CATNWA010014075">
    <property type="protein sequence ID" value="CAI9566901.1"/>
    <property type="molecule type" value="Genomic_DNA"/>
</dbReference>